<sequence>MVTYIFNLDVTPQISMRMQCNNQALIFIIRNLTLYKQIKHIEIDCHYV</sequence>
<dbReference type="AlphaFoldDB" id="A0A7I8KBY9"/>
<reference evidence="1" key="1">
    <citation type="submission" date="2020-02" db="EMBL/GenBank/DDBJ databases">
        <authorList>
            <person name="Scholz U."/>
            <person name="Mascher M."/>
            <person name="Fiebig A."/>
        </authorList>
    </citation>
    <scope>NUCLEOTIDE SEQUENCE</scope>
</reference>
<gene>
    <name evidence="1" type="ORF">SI8410_04005978</name>
</gene>
<organism evidence="1 2">
    <name type="scientific">Spirodela intermedia</name>
    <name type="common">Intermediate duckweed</name>
    <dbReference type="NCBI Taxonomy" id="51605"/>
    <lineage>
        <taxon>Eukaryota</taxon>
        <taxon>Viridiplantae</taxon>
        <taxon>Streptophyta</taxon>
        <taxon>Embryophyta</taxon>
        <taxon>Tracheophyta</taxon>
        <taxon>Spermatophyta</taxon>
        <taxon>Magnoliopsida</taxon>
        <taxon>Liliopsida</taxon>
        <taxon>Araceae</taxon>
        <taxon>Lemnoideae</taxon>
        <taxon>Spirodela</taxon>
    </lineage>
</organism>
<name>A0A7I8KBY9_SPIIN</name>
<proteinExistence type="predicted"/>
<protein>
    <submittedName>
        <fullName evidence="1">Uncharacterized protein</fullName>
    </submittedName>
</protein>
<accession>A0A7I8KBY9</accession>
<keyword evidence="2" id="KW-1185">Reference proteome</keyword>
<evidence type="ECO:0000313" key="1">
    <source>
        <dbReference type="EMBL" id="CAA7395317.1"/>
    </source>
</evidence>
<evidence type="ECO:0000313" key="2">
    <source>
        <dbReference type="Proteomes" id="UP000663760"/>
    </source>
</evidence>
<dbReference type="EMBL" id="LR746267">
    <property type="protein sequence ID" value="CAA7395317.1"/>
    <property type="molecule type" value="Genomic_DNA"/>
</dbReference>
<dbReference type="Proteomes" id="UP000663760">
    <property type="component" value="Chromosome 4"/>
</dbReference>